<dbReference type="Pfam" id="PF02518">
    <property type="entry name" value="HATPase_c"/>
    <property type="match status" value="1"/>
</dbReference>
<sequence>FIERWCDKPLNEIVGKSALDVFHSKEGICPHCAATGTFEDGGINSITQSFGLNYAELSSYPSFDENGAVTEAVVFIQDITDRVLYQEEIMGLYREVVQNKEYIESLISNSADAIITTDLEGNVKSWNPSAEVIYGYTKEEVDGKPIPYVPDDLKGVEHYNWEKIRGGDVVNIEIFRVRRDGTLIDTSLTMSPIKDATGDVIGMSSISRDITERKRVEKELIRRNQELSRLFLISSAARGTLDLDVLIRMVLSAVTMGDGLGFNRAILFLSEKEEGVLRAFLGIGPGTREDAYKIWDELSTKKMSLKETLRAIETGEQWTESFLDSMDGEIVIPLEGDTVMSKVVREKKPYLINVGRDDLPVDQMLVDKLQTSAYAAVPLISRDKVIGAIWVDNKITMKPISNEDMKFLIGFADQVASAIENARLFQKVSLAEAELENIFSSISDMVFLTDKDCVIKNVNQAVVNKIGLPRQQIVGEMCYRIFHGTEEPWDECPHHKTLEDLSPYIEEVEDKHLNGTFITSTAPMFDSDRSFAGTVHVMRDVTEMNELKKRLQSSEKMAALGEVAAKVAHEIRNPLVSVGGFARRLESELVGSQMEFAGIIAEEVERLEQILREILGFAKEVRQNRRDVDLNSVVSGVLDLMRPEIGASGNTISSELHPEGISIYIDPDRFREVVLNILSNANIATSNGHITVRTYLHEGKCVFEAEDTGTGVGDEEIGKIFDPFYTTKSKGTGLGLAVTKRIVEENNGVITVENKPTGDGAIFRVYLPLQEGINEDSRG</sequence>
<dbReference type="InterPro" id="IPR036097">
    <property type="entry name" value="HisK_dim/P_sf"/>
</dbReference>
<comment type="caution">
    <text evidence="10">The sequence shown here is derived from an EMBL/GenBank/DDBJ whole genome shotgun (WGS) entry which is preliminary data.</text>
</comment>
<dbReference type="AlphaFoldDB" id="A0A0F9H6E7"/>
<evidence type="ECO:0000256" key="5">
    <source>
        <dbReference type="ARBA" id="ARBA00022840"/>
    </source>
</evidence>
<keyword evidence="2" id="KW-0808">Transferase</keyword>
<dbReference type="GO" id="GO:0000155">
    <property type="term" value="F:phosphorelay sensor kinase activity"/>
    <property type="evidence" value="ECO:0007669"/>
    <property type="project" value="InterPro"/>
</dbReference>
<feature type="domain" description="Histidine kinase" evidence="7">
    <location>
        <begin position="566"/>
        <end position="771"/>
    </location>
</feature>
<proteinExistence type="predicted"/>
<dbReference type="InterPro" id="IPR004358">
    <property type="entry name" value="Sig_transdc_His_kin-like_C"/>
</dbReference>
<evidence type="ECO:0000259" key="9">
    <source>
        <dbReference type="PROSITE" id="PS50113"/>
    </source>
</evidence>
<dbReference type="InterPro" id="IPR000700">
    <property type="entry name" value="PAS-assoc_C"/>
</dbReference>
<dbReference type="Gene3D" id="3.30.565.10">
    <property type="entry name" value="Histidine kinase-like ATPase, C-terminal domain"/>
    <property type="match status" value="1"/>
</dbReference>
<evidence type="ECO:0000259" key="8">
    <source>
        <dbReference type="PROSITE" id="PS50112"/>
    </source>
</evidence>
<feature type="non-terminal residue" evidence="10">
    <location>
        <position position="1"/>
    </location>
</feature>
<keyword evidence="3" id="KW-0547">Nucleotide-binding</keyword>
<dbReference type="SUPFAM" id="SSF55781">
    <property type="entry name" value="GAF domain-like"/>
    <property type="match status" value="1"/>
</dbReference>
<feature type="domain" description="PAS" evidence="8">
    <location>
        <begin position="99"/>
        <end position="144"/>
    </location>
</feature>
<dbReference type="InterPro" id="IPR036890">
    <property type="entry name" value="HATPase_C_sf"/>
</dbReference>
<feature type="domain" description="PAC" evidence="9">
    <location>
        <begin position="499"/>
        <end position="553"/>
    </location>
</feature>
<dbReference type="PANTHER" id="PTHR43065">
    <property type="entry name" value="SENSOR HISTIDINE KINASE"/>
    <property type="match status" value="1"/>
</dbReference>
<feature type="domain" description="PAC" evidence="9">
    <location>
        <begin position="170"/>
        <end position="222"/>
    </location>
</feature>
<dbReference type="SUPFAM" id="SSF47384">
    <property type="entry name" value="Homodimeric domain of signal transducing histidine kinase"/>
    <property type="match status" value="1"/>
</dbReference>
<dbReference type="InterPro" id="IPR029016">
    <property type="entry name" value="GAF-like_dom_sf"/>
</dbReference>
<reference evidence="10" key="1">
    <citation type="journal article" date="2015" name="Nature">
        <title>Complex archaea that bridge the gap between prokaryotes and eukaryotes.</title>
        <authorList>
            <person name="Spang A."/>
            <person name="Saw J.H."/>
            <person name="Jorgensen S.L."/>
            <person name="Zaremba-Niedzwiedzka K."/>
            <person name="Martijn J."/>
            <person name="Lind A.E."/>
            <person name="van Eijk R."/>
            <person name="Schleper C."/>
            <person name="Guy L."/>
            <person name="Ettema T.J."/>
        </authorList>
    </citation>
    <scope>NUCLEOTIDE SEQUENCE</scope>
</reference>
<dbReference type="InterPro" id="IPR003661">
    <property type="entry name" value="HisK_dim/P_dom"/>
</dbReference>
<evidence type="ECO:0000256" key="4">
    <source>
        <dbReference type="ARBA" id="ARBA00022777"/>
    </source>
</evidence>
<dbReference type="Pfam" id="PF13426">
    <property type="entry name" value="PAS_9"/>
    <property type="match status" value="2"/>
</dbReference>
<dbReference type="Gene3D" id="3.30.450.20">
    <property type="entry name" value="PAS domain"/>
    <property type="match status" value="3"/>
</dbReference>
<keyword evidence="1" id="KW-0597">Phosphoprotein</keyword>
<dbReference type="CDD" id="cd00082">
    <property type="entry name" value="HisKA"/>
    <property type="match status" value="1"/>
</dbReference>
<name>A0A0F9H6E7_9ZZZZ</name>
<dbReference type="PRINTS" id="PR00344">
    <property type="entry name" value="BCTRLSENSOR"/>
</dbReference>
<dbReference type="InterPro" id="IPR035965">
    <property type="entry name" value="PAS-like_dom_sf"/>
</dbReference>
<protein>
    <recommendedName>
        <fullName evidence="11">PAS domain S-box protein</fullName>
    </recommendedName>
</protein>
<dbReference type="SUPFAM" id="SSF55785">
    <property type="entry name" value="PYP-like sensor domain (PAS domain)"/>
    <property type="match status" value="3"/>
</dbReference>
<evidence type="ECO:0008006" key="11">
    <source>
        <dbReference type="Google" id="ProtNLM"/>
    </source>
</evidence>
<dbReference type="InterPro" id="IPR005467">
    <property type="entry name" value="His_kinase_dom"/>
</dbReference>
<dbReference type="EMBL" id="LAZR01015942">
    <property type="protein sequence ID" value="KKM06659.1"/>
    <property type="molecule type" value="Genomic_DNA"/>
</dbReference>
<dbReference type="SMART" id="SM00086">
    <property type="entry name" value="PAC"/>
    <property type="match status" value="2"/>
</dbReference>
<keyword evidence="5" id="KW-0067">ATP-binding</keyword>
<dbReference type="PROSITE" id="PS50109">
    <property type="entry name" value="HIS_KIN"/>
    <property type="match status" value="1"/>
</dbReference>
<evidence type="ECO:0000256" key="6">
    <source>
        <dbReference type="ARBA" id="ARBA00023012"/>
    </source>
</evidence>
<dbReference type="InterPro" id="IPR001610">
    <property type="entry name" value="PAC"/>
</dbReference>
<feature type="domain" description="PAS" evidence="8">
    <location>
        <begin position="431"/>
        <end position="483"/>
    </location>
</feature>
<dbReference type="PROSITE" id="PS50112">
    <property type="entry name" value="PAS"/>
    <property type="match status" value="2"/>
</dbReference>
<accession>A0A0F9H6E7</accession>
<evidence type="ECO:0000256" key="1">
    <source>
        <dbReference type="ARBA" id="ARBA00022553"/>
    </source>
</evidence>
<dbReference type="InterPro" id="IPR003018">
    <property type="entry name" value="GAF"/>
</dbReference>
<dbReference type="SMART" id="SM00387">
    <property type="entry name" value="HATPase_c"/>
    <property type="match status" value="1"/>
</dbReference>
<evidence type="ECO:0000256" key="3">
    <source>
        <dbReference type="ARBA" id="ARBA00022741"/>
    </source>
</evidence>
<dbReference type="PROSITE" id="PS50113">
    <property type="entry name" value="PAC"/>
    <property type="match status" value="2"/>
</dbReference>
<dbReference type="Gene3D" id="3.30.450.40">
    <property type="match status" value="1"/>
</dbReference>
<dbReference type="SMART" id="SM00388">
    <property type="entry name" value="HisKA"/>
    <property type="match status" value="1"/>
</dbReference>
<dbReference type="SMART" id="SM00091">
    <property type="entry name" value="PAS"/>
    <property type="match status" value="2"/>
</dbReference>
<evidence type="ECO:0000313" key="10">
    <source>
        <dbReference type="EMBL" id="KKM06659.1"/>
    </source>
</evidence>
<evidence type="ECO:0000259" key="7">
    <source>
        <dbReference type="PROSITE" id="PS50109"/>
    </source>
</evidence>
<evidence type="ECO:0000256" key="2">
    <source>
        <dbReference type="ARBA" id="ARBA00022679"/>
    </source>
</evidence>
<dbReference type="NCBIfam" id="TIGR00229">
    <property type="entry name" value="sensory_box"/>
    <property type="match status" value="2"/>
</dbReference>
<organism evidence="10">
    <name type="scientific">marine sediment metagenome</name>
    <dbReference type="NCBI Taxonomy" id="412755"/>
    <lineage>
        <taxon>unclassified sequences</taxon>
        <taxon>metagenomes</taxon>
        <taxon>ecological metagenomes</taxon>
    </lineage>
</organism>
<dbReference type="GO" id="GO:0005524">
    <property type="term" value="F:ATP binding"/>
    <property type="evidence" value="ECO:0007669"/>
    <property type="project" value="UniProtKB-KW"/>
</dbReference>
<dbReference type="SUPFAM" id="SSF55874">
    <property type="entry name" value="ATPase domain of HSP90 chaperone/DNA topoisomerase II/histidine kinase"/>
    <property type="match status" value="1"/>
</dbReference>
<keyword evidence="4" id="KW-0418">Kinase</keyword>
<dbReference type="SMART" id="SM00065">
    <property type="entry name" value="GAF"/>
    <property type="match status" value="1"/>
</dbReference>
<dbReference type="PANTHER" id="PTHR43065:SF10">
    <property type="entry name" value="PEROXIDE STRESS-ACTIVATED HISTIDINE KINASE MAK3"/>
    <property type="match status" value="1"/>
</dbReference>
<dbReference type="InterPro" id="IPR000014">
    <property type="entry name" value="PAS"/>
</dbReference>
<dbReference type="InterPro" id="IPR003594">
    <property type="entry name" value="HATPase_dom"/>
</dbReference>
<dbReference type="Pfam" id="PF00512">
    <property type="entry name" value="HisKA"/>
    <property type="match status" value="1"/>
</dbReference>
<dbReference type="CDD" id="cd00130">
    <property type="entry name" value="PAS"/>
    <property type="match status" value="2"/>
</dbReference>
<dbReference type="Gene3D" id="1.10.287.130">
    <property type="match status" value="1"/>
</dbReference>
<dbReference type="Pfam" id="PF01590">
    <property type="entry name" value="GAF"/>
    <property type="match status" value="1"/>
</dbReference>
<gene>
    <name evidence="10" type="ORF">LCGC14_1741790</name>
</gene>
<keyword evidence="6" id="KW-0902">Two-component regulatory system</keyword>